<protein>
    <recommendedName>
        <fullName evidence="2">N-acetyltransferase domain-containing protein</fullName>
    </recommendedName>
</protein>
<reference evidence="4" key="1">
    <citation type="journal article" date="2019" name="Int. J. Syst. Evol. Microbiol.">
        <title>The Global Catalogue of Microorganisms (GCM) 10K type strain sequencing project: providing services to taxonomists for standard genome sequencing and annotation.</title>
        <authorList>
            <consortium name="The Broad Institute Genomics Platform"/>
            <consortium name="The Broad Institute Genome Sequencing Center for Infectious Disease"/>
            <person name="Wu L."/>
            <person name="Ma J."/>
        </authorList>
    </citation>
    <scope>NUCLEOTIDE SEQUENCE [LARGE SCALE GENOMIC DNA]</scope>
    <source>
        <strain evidence="4">JCM 17986</strain>
    </source>
</reference>
<keyword evidence="4" id="KW-1185">Reference proteome</keyword>
<evidence type="ECO:0000313" key="3">
    <source>
        <dbReference type="EMBL" id="GAA4964934.1"/>
    </source>
</evidence>
<organism evidence="3 4">
    <name type="scientific">Yinghuangia aomiensis</name>
    <dbReference type="NCBI Taxonomy" id="676205"/>
    <lineage>
        <taxon>Bacteria</taxon>
        <taxon>Bacillati</taxon>
        <taxon>Actinomycetota</taxon>
        <taxon>Actinomycetes</taxon>
        <taxon>Kitasatosporales</taxon>
        <taxon>Streptomycetaceae</taxon>
        <taxon>Yinghuangia</taxon>
    </lineage>
</organism>
<evidence type="ECO:0000256" key="1">
    <source>
        <dbReference type="SAM" id="MobiDB-lite"/>
    </source>
</evidence>
<comment type="caution">
    <text evidence="3">The sequence shown here is derived from an EMBL/GenBank/DDBJ whole genome shotgun (WGS) entry which is preliminary data.</text>
</comment>
<sequence length="255" mass="26871">MITLRRTVHDASGRPVADYVPGTRAGHPWADDLRPKDGVSPRETADAVLAALPGWLVGAPEEIGAALLAGGARKHRHAHCFSWDFAARRVDPSWAVPELRPGLRLESALSHEAADLTSLWMSAYPPGHPDNPDGETFDSARTQLALLFDGQVLGPLLACSTVIVDGTQPVAASLVSGRDGEPPLGGPWITEVFRHADPEYVGLGAVALRASLALAADGGLPALGLAVTDGNPARRTYERIGFAHVESTITVVVPE</sequence>
<dbReference type="Proteomes" id="UP001500466">
    <property type="component" value="Unassembled WGS sequence"/>
</dbReference>
<accession>A0ABP9H9U9</accession>
<dbReference type="InterPro" id="IPR016181">
    <property type="entry name" value="Acyl_CoA_acyltransferase"/>
</dbReference>
<dbReference type="EMBL" id="BAABHS010000010">
    <property type="protein sequence ID" value="GAA4964934.1"/>
    <property type="molecule type" value="Genomic_DNA"/>
</dbReference>
<evidence type="ECO:0000313" key="4">
    <source>
        <dbReference type="Proteomes" id="UP001500466"/>
    </source>
</evidence>
<feature type="region of interest" description="Disordered" evidence="1">
    <location>
        <begin position="1"/>
        <end position="20"/>
    </location>
</feature>
<dbReference type="SUPFAM" id="SSF55729">
    <property type="entry name" value="Acyl-CoA N-acyltransferases (Nat)"/>
    <property type="match status" value="1"/>
</dbReference>
<feature type="domain" description="N-acetyltransferase" evidence="2">
    <location>
        <begin position="103"/>
        <end position="255"/>
    </location>
</feature>
<proteinExistence type="predicted"/>
<dbReference type="InterPro" id="IPR000182">
    <property type="entry name" value="GNAT_dom"/>
</dbReference>
<evidence type="ECO:0000259" key="2">
    <source>
        <dbReference type="PROSITE" id="PS51186"/>
    </source>
</evidence>
<name>A0ABP9H9U9_9ACTN</name>
<dbReference type="PROSITE" id="PS51186">
    <property type="entry name" value="GNAT"/>
    <property type="match status" value="1"/>
</dbReference>
<dbReference type="RefSeq" id="WP_345676090.1">
    <property type="nucleotide sequence ID" value="NZ_BAABHS010000010.1"/>
</dbReference>
<gene>
    <name evidence="3" type="ORF">GCM10023205_31420</name>
</gene>
<dbReference type="Gene3D" id="3.40.630.30">
    <property type="match status" value="1"/>
</dbReference>